<dbReference type="Proteomes" id="UP000216133">
    <property type="component" value="Unassembled WGS sequence"/>
</dbReference>
<gene>
    <name evidence="2" type="ORF">CHH61_04225</name>
    <name evidence="1" type="ORF">CHH72_16450</name>
</gene>
<evidence type="ECO:0000313" key="1">
    <source>
        <dbReference type="EMBL" id="PAE87821.1"/>
    </source>
</evidence>
<dbReference type="AlphaFoldDB" id="A0A268NWP5"/>
<organism evidence="1 4">
    <name type="scientific">Shouchella clausii</name>
    <name type="common">Alkalihalobacillus clausii</name>
    <dbReference type="NCBI Taxonomy" id="79880"/>
    <lineage>
        <taxon>Bacteria</taxon>
        <taxon>Bacillati</taxon>
        <taxon>Bacillota</taxon>
        <taxon>Bacilli</taxon>
        <taxon>Bacillales</taxon>
        <taxon>Bacillaceae</taxon>
        <taxon>Shouchella</taxon>
    </lineage>
</organism>
<comment type="caution">
    <text evidence="1">The sequence shown here is derived from an EMBL/GenBank/DDBJ whole genome shotgun (WGS) entry which is preliminary data.</text>
</comment>
<evidence type="ECO:0000313" key="2">
    <source>
        <dbReference type="EMBL" id="PAF27265.1"/>
    </source>
</evidence>
<reference evidence="3 4" key="1">
    <citation type="submission" date="2017-07" db="EMBL/GenBank/DDBJ databases">
        <title>Isolation and whole genome analysis of endospore-forming bacteria from heroin.</title>
        <authorList>
            <person name="Kalinowski J."/>
            <person name="Ahrens B."/>
            <person name="Al-Dilaimi A."/>
            <person name="Winkler A."/>
            <person name="Wibberg D."/>
            <person name="Schleenbecker U."/>
            <person name="Ruckert C."/>
            <person name="Wolfel R."/>
            <person name="Grass G."/>
        </authorList>
    </citation>
    <scope>NUCLEOTIDE SEQUENCE [LARGE SCALE GENOMIC DNA]</scope>
    <source>
        <strain evidence="2 3">7523-2</strain>
        <strain evidence="1 4">7539</strain>
    </source>
</reference>
<name>A0A268NWP5_SHOCL</name>
<sequence length="136" mass="15845">MDIELIRELEVIYFLDRNAWNVNDPEALIIEMEIIEENGKLLAYAEQGHETLQLELTEAFVSDVTKGERKYLFESRTAAQAHYDQEIGQKVQAIHNMPKDVLLQQLFDKWQGEELHDVKIVNAMKEKIKNEFGVNV</sequence>
<evidence type="ECO:0000313" key="4">
    <source>
        <dbReference type="Proteomes" id="UP000216207"/>
    </source>
</evidence>
<dbReference type="Proteomes" id="UP000216207">
    <property type="component" value="Unassembled WGS sequence"/>
</dbReference>
<evidence type="ECO:0000313" key="3">
    <source>
        <dbReference type="Proteomes" id="UP000216133"/>
    </source>
</evidence>
<accession>A0A268NWP5</accession>
<dbReference type="EMBL" id="NPCC01000028">
    <property type="protein sequence ID" value="PAE87821.1"/>
    <property type="molecule type" value="Genomic_DNA"/>
</dbReference>
<proteinExistence type="predicted"/>
<dbReference type="EMBL" id="NPBS01000019">
    <property type="protein sequence ID" value="PAF27265.1"/>
    <property type="molecule type" value="Genomic_DNA"/>
</dbReference>
<protein>
    <submittedName>
        <fullName evidence="1">Uncharacterized protein</fullName>
    </submittedName>
</protein>
<dbReference type="RefSeq" id="WP_095326966.1">
    <property type="nucleotide sequence ID" value="NZ_NPBS01000019.1"/>
</dbReference>